<dbReference type="AlphaFoldDB" id="C1N5F1"/>
<keyword evidence="2" id="KW-1185">Reference proteome</keyword>
<dbReference type="InterPro" id="IPR051806">
    <property type="entry name" value="HAD-like_SPP"/>
</dbReference>
<evidence type="ECO:0000313" key="1">
    <source>
        <dbReference type="EMBL" id="EEH52486.1"/>
    </source>
</evidence>
<reference evidence="1 2" key="1">
    <citation type="journal article" date="2009" name="Science">
        <title>Green evolution and dynamic adaptations revealed by genomes of the marine picoeukaryotes Micromonas.</title>
        <authorList>
            <person name="Worden A.Z."/>
            <person name="Lee J.H."/>
            <person name="Mock T."/>
            <person name="Rouze P."/>
            <person name="Simmons M.P."/>
            <person name="Aerts A.L."/>
            <person name="Allen A.E."/>
            <person name="Cuvelier M.L."/>
            <person name="Derelle E."/>
            <person name="Everett M.V."/>
            <person name="Foulon E."/>
            <person name="Grimwood J."/>
            <person name="Gundlach H."/>
            <person name="Henrissat B."/>
            <person name="Napoli C."/>
            <person name="McDonald S.M."/>
            <person name="Parker M.S."/>
            <person name="Rombauts S."/>
            <person name="Salamov A."/>
            <person name="Von Dassow P."/>
            <person name="Badger J.H."/>
            <person name="Coutinho P.M."/>
            <person name="Demir E."/>
            <person name="Dubchak I."/>
            <person name="Gentemann C."/>
            <person name="Eikrem W."/>
            <person name="Gready J.E."/>
            <person name="John U."/>
            <person name="Lanier W."/>
            <person name="Lindquist E.A."/>
            <person name="Lucas S."/>
            <person name="Mayer K.F."/>
            <person name="Moreau H."/>
            <person name="Not F."/>
            <person name="Otillar R."/>
            <person name="Panaud O."/>
            <person name="Pangilinan J."/>
            <person name="Paulsen I."/>
            <person name="Piegu B."/>
            <person name="Poliakov A."/>
            <person name="Robbens S."/>
            <person name="Schmutz J."/>
            <person name="Toulza E."/>
            <person name="Wyss T."/>
            <person name="Zelensky A."/>
            <person name="Zhou K."/>
            <person name="Armbrust E.V."/>
            <person name="Bhattacharya D."/>
            <person name="Goodenough U.W."/>
            <person name="Van de Peer Y."/>
            <person name="Grigoriev I.V."/>
        </authorList>
    </citation>
    <scope>NUCLEOTIDE SEQUENCE [LARGE SCALE GENOMIC DNA]</scope>
    <source>
        <strain evidence="1 2">CCMP1545</strain>
    </source>
</reference>
<dbReference type="InterPro" id="IPR023198">
    <property type="entry name" value="PGP-like_dom2"/>
</dbReference>
<dbReference type="GeneID" id="9688984"/>
<accession>C1N5F1</accession>
<dbReference type="InterPro" id="IPR041492">
    <property type="entry name" value="HAD_2"/>
</dbReference>
<dbReference type="InterPro" id="IPR006439">
    <property type="entry name" value="HAD-SF_hydro_IA"/>
</dbReference>
<dbReference type="Gene3D" id="3.40.50.1000">
    <property type="entry name" value="HAD superfamily/HAD-like"/>
    <property type="match status" value="1"/>
</dbReference>
<protein>
    <submittedName>
        <fullName evidence="1">Predicted protein</fullName>
    </submittedName>
</protein>
<dbReference type="OrthoDB" id="40579at2759"/>
<dbReference type="SUPFAM" id="SSF56784">
    <property type="entry name" value="HAD-like"/>
    <property type="match status" value="1"/>
</dbReference>
<sequence length="215" mass="23018">MPELTATSFGGVDAPAALVFDCDGTLVDTMGAFYLADRKTCEEVGMTMSKKQFYDLAGVPIREIFRILSEEQGTSPDLDAMAARCKELADDIMKHGPALIEPVAQIARDAVAAGIPVAVASSGVRDTVRAHLDGHGVLGAFYTLHVVTCEDVEFGKPAPDLYLLAAKKLGVDPTRCVAYEDAELGMESARRAGMVVVDVRKLAGYPCDDYLDVEE</sequence>
<dbReference type="Pfam" id="PF13419">
    <property type="entry name" value="HAD_2"/>
    <property type="match status" value="1"/>
</dbReference>
<evidence type="ECO:0000313" key="2">
    <source>
        <dbReference type="Proteomes" id="UP000001876"/>
    </source>
</evidence>
<dbReference type="PANTHER" id="PTHR43481">
    <property type="entry name" value="FRUCTOSE-1-PHOSPHATE PHOSPHATASE"/>
    <property type="match status" value="1"/>
</dbReference>
<dbReference type="Proteomes" id="UP000001876">
    <property type="component" value="Unassembled WGS sequence"/>
</dbReference>
<dbReference type="OMA" id="DADWFYE"/>
<dbReference type="eggNOG" id="KOG2914">
    <property type="taxonomic scope" value="Eukaryota"/>
</dbReference>
<dbReference type="GO" id="GO:0050308">
    <property type="term" value="F:sugar-phosphatase activity"/>
    <property type="evidence" value="ECO:0007669"/>
    <property type="project" value="TreeGrafter"/>
</dbReference>
<dbReference type="NCBIfam" id="TIGR01509">
    <property type="entry name" value="HAD-SF-IA-v3"/>
    <property type="match status" value="1"/>
</dbReference>
<proteinExistence type="predicted"/>
<organism evidence="2">
    <name type="scientific">Micromonas pusilla (strain CCMP1545)</name>
    <name type="common">Picoplanktonic green alga</name>
    <dbReference type="NCBI Taxonomy" id="564608"/>
    <lineage>
        <taxon>Eukaryota</taxon>
        <taxon>Viridiplantae</taxon>
        <taxon>Chlorophyta</taxon>
        <taxon>Mamiellophyceae</taxon>
        <taxon>Mamiellales</taxon>
        <taxon>Mamiellaceae</taxon>
        <taxon>Micromonas</taxon>
    </lineage>
</organism>
<name>C1N5F1_MICPC</name>
<dbReference type="InterPro" id="IPR023214">
    <property type="entry name" value="HAD_sf"/>
</dbReference>
<dbReference type="RefSeq" id="XP_003063350.1">
    <property type="nucleotide sequence ID" value="XM_003063304.1"/>
</dbReference>
<dbReference type="STRING" id="564608.C1N5F1"/>
<dbReference type="SFLD" id="SFLDS00003">
    <property type="entry name" value="Haloacid_Dehalogenase"/>
    <property type="match status" value="1"/>
</dbReference>
<gene>
    <name evidence="1" type="ORF">MICPUCDRAFT_42868</name>
</gene>
<dbReference type="EMBL" id="GG663748">
    <property type="protein sequence ID" value="EEH52486.1"/>
    <property type="molecule type" value="Genomic_DNA"/>
</dbReference>
<dbReference type="PANTHER" id="PTHR43481:SF4">
    <property type="entry name" value="GLYCEROL-1-PHOSPHATE PHOSPHOHYDROLASE 1-RELATED"/>
    <property type="match status" value="1"/>
</dbReference>
<dbReference type="SFLD" id="SFLDG01129">
    <property type="entry name" value="C1.5:_HAD__Beta-PGM__Phosphata"/>
    <property type="match status" value="1"/>
</dbReference>
<dbReference type="InterPro" id="IPR036412">
    <property type="entry name" value="HAD-like_sf"/>
</dbReference>
<dbReference type="KEGG" id="mpp:MICPUCDRAFT_42868"/>
<dbReference type="PRINTS" id="PR00413">
    <property type="entry name" value="HADHALOGNASE"/>
</dbReference>
<dbReference type="Gene3D" id="1.10.150.240">
    <property type="entry name" value="Putative phosphatase, domain 2"/>
    <property type="match status" value="1"/>
</dbReference>
<dbReference type="CDD" id="cd07505">
    <property type="entry name" value="HAD_BPGM-like"/>
    <property type="match status" value="1"/>
</dbReference>